<sequence>MKDTLVIIISKNQTYITDYYKKSWRKVQFKDRDYWEIYSYYDINDLVEFLNYPLHYKQFKGINIKIIIDKPIIYEYLYKVQKIFSQAKSIVIIDIESWIIASAYLLNKPIGYIEFEGAFFLTQKVGDIYEISKVEEPNKIKHTSLKDKECNEIIFNQKYSVDNLPFSQIHKDNIKLLLDNSSTLKTTFSKYLVLSPATIRYGKQNTKNHYLKVDDILIIESLKENLSHIKREETLFSYTHEVTKLFRRKEKKVVDKKSEAEGVFHLTLDNDMNSSIWAKKEDVIGYICKERSTSDGNH</sequence>
<dbReference type="EMBL" id="LJDB01000008">
    <property type="protein sequence ID" value="ONI42701.1"/>
    <property type="molecule type" value="Genomic_DNA"/>
</dbReference>
<name>A0ACC8XGL0_9FIRM</name>
<comment type="caution">
    <text evidence="1">The sequence shown here is derived from an EMBL/GenBank/DDBJ whole genome shotgun (WGS) entry which is preliminary data.</text>
</comment>
<dbReference type="Proteomes" id="UP000188605">
    <property type="component" value="Unassembled WGS sequence"/>
</dbReference>
<proteinExistence type="predicted"/>
<protein>
    <submittedName>
        <fullName evidence="1">Uncharacterized protein</fullName>
    </submittedName>
</protein>
<accession>A0ACC8XGL0</accession>
<organism evidence="1 2">
    <name type="scientific">Candidatus Epulonipiscium fishelsonii</name>
    <dbReference type="NCBI Taxonomy" id="77094"/>
    <lineage>
        <taxon>Bacteria</taxon>
        <taxon>Bacillati</taxon>
        <taxon>Bacillota</taxon>
        <taxon>Clostridia</taxon>
        <taxon>Lachnospirales</taxon>
        <taxon>Lachnospiraceae</taxon>
        <taxon>Candidatus Epulonipiscium</taxon>
    </lineage>
</organism>
<reference evidence="1" key="1">
    <citation type="submission" date="2016-08" db="EMBL/GenBank/DDBJ databases">
        <authorList>
            <person name="Ngugi D.K."/>
            <person name="Miyake S."/>
            <person name="Stingl U."/>
        </authorList>
    </citation>
    <scope>NUCLEOTIDE SEQUENCE</scope>
    <source>
        <strain evidence="1">SCG-B11WGA-EpuloA1</strain>
    </source>
</reference>
<gene>
    <name evidence="1" type="ORF">AN396_13500</name>
</gene>
<evidence type="ECO:0000313" key="2">
    <source>
        <dbReference type="Proteomes" id="UP000188605"/>
    </source>
</evidence>
<keyword evidence="2" id="KW-1185">Reference proteome</keyword>
<evidence type="ECO:0000313" key="1">
    <source>
        <dbReference type="EMBL" id="ONI42701.1"/>
    </source>
</evidence>